<sequence>MLLEEELTYKIRGCFFDVSNRYGKGLKESIYQKALAESLVKARLKFTEQHRINIYSLETGVKLGTYVPDFIVEDKVIIEIKASSFTRQDDISQQLSYLRCSIYEIAYLVNFNTFKLDIRRSIYTNDRKPFITQLKKFENNP</sequence>
<dbReference type="NCBIfam" id="TIGR04256">
    <property type="entry name" value="GxxExxY"/>
    <property type="match status" value="1"/>
</dbReference>
<reference evidence="2" key="1">
    <citation type="submission" date="2017-09" db="EMBL/GenBank/DDBJ databases">
        <title>Depth-based differentiation of microbial function through sediment-hosted aquifers and enrichment of novel symbionts in the deep terrestrial subsurface.</title>
        <authorList>
            <person name="Probst A.J."/>
            <person name="Ladd B."/>
            <person name="Jarett J.K."/>
            <person name="Geller-Mcgrath D.E."/>
            <person name="Sieber C.M.K."/>
            <person name="Emerson J.B."/>
            <person name="Anantharaman K."/>
            <person name="Thomas B.C."/>
            <person name="Malmstrom R."/>
            <person name="Stieglmeier M."/>
            <person name="Klingl A."/>
            <person name="Woyke T."/>
            <person name="Ryan C.M."/>
            <person name="Banfield J.F."/>
        </authorList>
    </citation>
    <scope>NUCLEOTIDE SEQUENCE [LARGE SCALE GENOMIC DNA]</scope>
</reference>
<evidence type="ECO:0000313" key="2">
    <source>
        <dbReference type="Proteomes" id="UP000228626"/>
    </source>
</evidence>
<dbReference type="InterPro" id="IPR026350">
    <property type="entry name" value="GxxExxY"/>
</dbReference>
<dbReference type="Pfam" id="PF13366">
    <property type="entry name" value="PDDEXK_3"/>
    <property type="match status" value="1"/>
</dbReference>
<organism evidence="1 2">
    <name type="scientific">Candidatus Falkowbacteria bacterium CG10_big_fil_rev_8_21_14_0_10_43_10</name>
    <dbReference type="NCBI Taxonomy" id="1974567"/>
    <lineage>
        <taxon>Bacteria</taxon>
        <taxon>Candidatus Falkowiibacteriota</taxon>
    </lineage>
</organism>
<comment type="caution">
    <text evidence="1">The sequence shown here is derived from an EMBL/GenBank/DDBJ whole genome shotgun (WGS) entry which is preliminary data.</text>
</comment>
<name>A0A2H0V1B4_9BACT</name>
<proteinExistence type="predicted"/>
<dbReference type="Proteomes" id="UP000228626">
    <property type="component" value="Unassembled WGS sequence"/>
</dbReference>
<gene>
    <name evidence="1" type="ORF">COT99_04065</name>
</gene>
<dbReference type="EMBL" id="PFAR01000048">
    <property type="protein sequence ID" value="PIR92838.1"/>
    <property type="molecule type" value="Genomic_DNA"/>
</dbReference>
<dbReference type="AlphaFoldDB" id="A0A2H0V1B4"/>
<evidence type="ECO:0000313" key="1">
    <source>
        <dbReference type="EMBL" id="PIR92838.1"/>
    </source>
</evidence>
<accession>A0A2H0V1B4</accession>
<protein>
    <submittedName>
        <fullName evidence="1">GxxExxY protein</fullName>
    </submittedName>
</protein>